<dbReference type="EMBL" id="JAAZIL010000074">
    <property type="protein sequence ID" value="NLZ24671.1"/>
    <property type="molecule type" value="Genomic_DNA"/>
</dbReference>
<keyword evidence="1" id="KW-0812">Transmembrane</keyword>
<protein>
    <submittedName>
        <fullName evidence="2">Uncharacterized protein</fullName>
    </submittedName>
</protein>
<accession>A0A847VDW2</accession>
<keyword evidence="1" id="KW-1133">Transmembrane helix</keyword>
<sequence length="103" mass="11985">MDILEKSLSRGYSILDKIFVSLQSTLSEESYNNVLLVIKPVFTISLILIPIYIVYSLLYFFYFLLTKRRLKIKVLISVIIASVFLIVIYITYKYLFSGEAITQ</sequence>
<organism evidence="2 3">
    <name type="scientific">Candidatus Dojkabacteria bacterium</name>
    <dbReference type="NCBI Taxonomy" id="2099670"/>
    <lineage>
        <taxon>Bacteria</taxon>
        <taxon>Candidatus Dojkabacteria</taxon>
    </lineage>
</organism>
<comment type="caution">
    <text evidence="2">The sequence shown here is derived from an EMBL/GenBank/DDBJ whole genome shotgun (WGS) entry which is preliminary data.</text>
</comment>
<evidence type="ECO:0000313" key="3">
    <source>
        <dbReference type="Proteomes" id="UP000564033"/>
    </source>
</evidence>
<evidence type="ECO:0000256" key="1">
    <source>
        <dbReference type="SAM" id="Phobius"/>
    </source>
</evidence>
<gene>
    <name evidence="2" type="ORF">GX888_02945</name>
</gene>
<proteinExistence type="predicted"/>
<feature type="transmembrane region" description="Helical" evidence="1">
    <location>
        <begin position="41"/>
        <end position="65"/>
    </location>
</feature>
<keyword evidence="1" id="KW-0472">Membrane</keyword>
<dbReference type="Proteomes" id="UP000564033">
    <property type="component" value="Unassembled WGS sequence"/>
</dbReference>
<name>A0A847VDW2_9BACT</name>
<feature type="transmembrane region" description="Helical" evidence="1">
    <location>
        <begin position="72"/>
        <end position="92"/>
    </location>
</feature>
<evidence type="ECO:0000313" key="2">
    <source>
        <dbReference type="EMBL" id="NLZ24671.1"/>
    </source>
</evidence>
<dbReference type="AlphaFoldDB" id="A0A847VDW2"/>
<reference evidence="2 3" key="1">
    <citation type="journal article" date="2020" name="Biotechnol. Biofuels">
        <title>New insights from the biogas microbiome by comprehensive genome-resolved metagenomics of nearly 1600 species originating from multiple anaerobic digesters.</title>
        <authorList>
            <person name="Campanaro S."/>
            <person name="Treu L."/>
            <person name="Rodriguez-R L.M."/>
            <person name="Kovalovszki A."/>
            <person name="Ziels R.M."/>
            <person name="Maus I."/>
            <person name="Zhu X."/>
            <person name="Kougias P.G."/>
            <person name="Basile A."/>
            <person name="Luo G."/>
            <person name="Schluter A."/>
            <person name="Konstantinidis K.T."/>
            <person name="Angelidaki I."/>
        </authorList>
    </citation>
    <scope>NUCLEOTIDE SEQUENCE [LARGE SCALE GENOMIC DNA]</scope>
    <source>
        <strain evidence="2">AS19jrsBPTG_9</strain>
    </source>
</reference>